<keyword evidence="3" id="KW-0813">Transport</keyword>
<dbReference type="OrthoDB" id="9811718at2"/>
<dbReference type="InterPro" id="IPR001750">
    <property type="entry name" value="ND/Mrp_TM"/>
</dbReference>
<keyword evidence="4" id="KW-1003">Cell membrane</keyword>
<dbReference type="PANTHER" id="PTHR42703">
    <property type="entry name" value="NADH DEHYDROGENASE"/>
    <property type="match status" value="1"/>
</dbReference>
<accession>A0A3A9K7X9</accession>
<comment type="caution">
    <text evidence="11">The sequence shown here is derived from an EMBL/GenBank/DDBJ whole genome shotgun (WGS) entry which is preliminary data.</text>
</comment>
<gene>
    <name evidence="11" type="ORF">CR203_00870</name>
</gene>
<evidence type="ECO:0000313" key="11">
    <source>
        <dbReference type="EMBL" id="RKL68637.1"/>
    </source>
</evidence>
<dbReference type="InterPro" id="IPR050586">
    <property type="entry name" value="CPA3_Na-H_Antiporter_D"/>
</dbReference>
<feature type="transmembrane region" description="Helical" evidence="9">
    <location>
        <begin position="447"/>
        <end position="468"/>
    </location>
</feature>
<feature type="transmembrane region" description="Helical" evidence="9">
    <location>
        <begin position="406"/>
        <end position="432"/>
    </location>
</feature>
<feature type="transmembrane region" description="Helical" evidence="9">
    <location>
        <begin position="275"/>
        <end position="297"/>
    </location>
</feature>
<feature type="transmembrane region" description="Helical" evidence="9">
    <location>
        <begin position="164"/>
        <end position="184"/>
    </location>
</feature>
<dbReference type="Proteomes" id="UP000281498">
    <property type="component" value="Unassembled WGS sequence"/>
</dbReference>
<protein>
    <submittedName>
        <fullName evidence="11">Na+/H+ antiporter subunit D</fullName>
    </submittedName>
</protein>
<evidence type="ECO:0000256" key="8">
    <source>
        <dbReference type="RuleBase" id="RU000320"/>
    </source>
</evidence>
<dbReference type="GO" id="GO:0042773">
    <property type="term" value="P:ATP synthesis coupled electron transport"/>
    <property type="evidence" value="ECO:0007669"/>
    <property type="project" value="InterPro"/>
</dbReference>
<keyword evidence="5 8" id="KW-0812">Transmembrane</keyword>
<keyword evidence="3" id="KW-0050">Antiport</keyword>
<sequence>MNNIVVLLPVLIPFVAGVILIFFKNFSTIQRTISGLAAFILLFSSVFLTYHVYQDGILTLEAGNWSAPFGIIFVADLFAGLMTILSGIVGVACLFFAYKTIHKDREKFYFYPFYFFLLTGVNGAFLTGDIFNLFVFFEVMLISSYILIVMGGTKYQLRESFKYVVINIFASALFLIALAFLYSLTGTLNFAHLAQRIAEAEQTGVFNVVAILLLIVFAMKAALFPLYFWLPNSYYGPPTAIAAIFGGLLTKVGVYAIFRVFTLVFIHNIDFTHSVILFLAGATMFVGILGAVAKFDFRHILSYQIISHVGYMIMGLALFTPYAIAGAIFYIAHDMIVKTSLFLYAGVTQKITGTTDLTKMGGLLRTYPLLGWLFFISAIALAGIPPLSGFFGKFAMIVAGLDQGQYIIVFISLLVGLLTLYSMIRIFIYVFWGEPKIENDKDNPVKIMPLLLPIIPLAALTIAMGVFAEPIFSFSMEIAEQLLDPSQYIESVFKE</sequence>
<feature type="transmembrane region" description="Helical" evidence="9">
    <location>
        <begin position="6"/>
        <end position="23"/>
    </location>
</feature>
<evidence type="ECO:0000256" key="3">
    <source>
        <dbReference type="ARBA" id="ARBA00022449"/>
    </source>
</evidence>
<feature type="transmembrane region" description="Helical" evidence="9">
    <location>
        <begin position="204"/>
        <end position="230"/>
    </location>
</feature>
<evidence type="ECO:0000313" key="12">
    <source>
        <dbReference type="Proteomes" id="UP000281498"/>
    </source>
</evidence>
<evidence type="ECO:0000256" key="9">
    <source>
        <dbReference type="SAM" id="Phobius"/>
    </source>
</evidence>
<feature type="domain" description="NADH:quinone oxidoreductase/Mrp antiporter transmembrane" evidence="10">
    <location>
        <begin position="129"/>
        <end position="418"/>
    </location>
</feature>
<evidence type="ECO:0000256" key="2">
    <source>
        <dbReference type="ARBA" id="ARBA00005346"/>
    </source>
</evidence>
<keyword evidence="12" id="KW-1185">Reference proteome</keyword>
<dbReference type="RefSeq" id="WP_110936723.1">
    <property type="nucleotide sequence ID" value="NZ_KZ614146.1"/>
</dbReference>
<dbReference type="PRINTS" id="PR01437">
    <property type="entry name" value="NUOXDRDTASE4"/>
</dbReference>
<dbReference type="GO" id="GO:0015297">
    <property type="term" value="F:antiporter activity"/>
    <property type="evidence" value="ECO:0007669"/>
    <property type="project" value="UniProtKB-KW"/>
</dbReference>
<keyword evidence="7 9" id="KW-0472">Membrane</keyword>
<name>A0A3A9K7X9_9BACI</name>
<evidence type="ECO:0000256" key="5">
    <source>
        <dbReference type="ARBA" id="ARBA00022692"/>
    </source>
</evidence>
<dbReference type="GO" id="GO:0005886">
    <property type="term" value="C:plasma membrane"/>
    <property type="evidence" value="ECO:0007669"/>
    <property type="project" value="UniProtKB-SubCell"/>
</dbReference>
<comment type="similarity">
    <text evidence="2">Belongs to the CPA3 antiporters (TC 2.A.63) subunit D family.</text>
</comment>
<reference evidence="11 12" key="1">
    <citation type="submission" date="2017-10" db="EMBL/GenBank/DDBJ databases">
        <title>Bacillus sp. nov., a halophilic bacterium isolated from a Keqin Lake.</title>
        <authorList>
            <person name="Wang H."/>
        </authorList>
    </citation>
    <scope>NUCLEOTIDE SEQUENCE [LARGE SCALE GENOMIC DNA]</scope>
    <source>
        <strain evidence="11 12">KCTC 13187</strain>
    </source>
</reference>
<feature type="transmembrane region" description="Helical" evidence="9">
    <location>
        <begin position="242"/>
        <end position="269"/>
    </location>
</feature>
<evidence type="ECO:0000256" key="1">
    <source>
        <dbReference type="ARBA" id="ARBA00004651"/>
    </source>
</evidence>
<dbReference type="EMBL" id="PDOE01000001">
    <property type="protein sequence ID" value="RKL68637.1"/>
    <property type="molecule type" value="Genomic_DNA"/>
</dbReference>
<feature type="transmembrane region" description="Helical" evidence="9">
    <location>
        <begin position="133"/>
        <end position="152"/>
    </location>
</feature>
<feature type="transmembrane region" description="Helical" evidence="9">
    <location>
        <begin position="35"/>
        <end position="53"/>
    </location>
</feature>
<evidence type="ECO:0000256" key="7">
    <source>
        <dbReference type="ARBA" id="ARBA00023136"/>
    </source>
</evidence>
<evidence type="ECO:0000259" key="10">
    <source>
        <dbReference type="Pfam" id="PF00361"/>
    </source>
</evidence>
<dbReference type="NCBIfam" id="NF009306">
    <property type="entry name" value="PRK12663.1"/>
    <property type="match status" value="1"/>
</dbReference>
<feature type="transmembrane region" description="Helical" evidence="9">
    <location>
        <begin position="309"/>
        <end position="332"/>
    </location>
</feature>
<dbReference type="GO" id="GO:0008137">
    <property type="term" value="F:NADH dehydrogenase (ubiquinone) activity"/>
    <property type="evidence" value="ECO:0007669"/>
    <property type="project" value="InterPro"/>
</dbReference>
<dbReference type="NCBIfam" id="NF005818">
    <property type="entry name" value="PRK07691.1"/>
    <property type="match status" value="1"/>
</dbReference>
<evidence type="ECO:0000256" key="6">
    <source>
        <dbReference type="ARBA" id="ARBA00022989"/>
    </source>
</evidence>
<dbReference type="InterPro" id="IPR003918">
    <property type="entry name" value="NADH_UbQ_OxRdtase"/>
</dbReference>
<organism evidence="11 12">
    <name type="scientific">Salipaludibacillus neizhouensis</name>
    <dbReference type="NCBI Taxonomy" id="885475"/>
    <lineage>
        <taxon>Bacteria</taxon>
        <taxon>Bacillati</taxon>
        <taxon>Bacillota</taxon>
        <taxon>Bacilli</taxon>
        <taxon>Bacillales</taxon>
        <taxon>Bacillaceae</taxon>
    </lineage>
</organism>
<proteinExistence type="inferred from homology"/>
<comment type="subcellular location">
    <subcellularLocation>
        <location evidence="1">Cell membrane</location>
        <topology evidence="1">Multi-pass membrane protein</topology>
    </subcellularLocation>
    <subcellularLocation>
        <location evidence="8">Membrane</location>
        <topology evidence="8">Multi-pass membrane protein</topology>
    </subcellularLocation>
</comment>
<dbReference type="PANTHER" id="PTHR42703:SF1">
    <property type="entry name" value="NA(+)_H(+) ANTIPORTER SUBUNIT D1"/>
    <property type="match status" value="1"/>
</dbReference>
<evidence type="ECO:0000256" key="4">
    <source>
        <dbReference type="ARBA" id="ARBA00022475"/>
    </source>
</evidence>
<feature type="transmembrane region" description="Helical" evidence="9">
    <location>
        <begin position="108"/>
        <end position="127"/>
    </location>
</feature>
<feature type="transmembrane region" description="Helical" evidence="9">
    <location>
        <begin position="65"/>
        <end position="96"/>
    </location>
</feature>
<feature type="transmembrane region" description="Helical" evidence="9">
    <location>
        <begin position="369"/>
        <end position="394"/>
    </location>
</feature>
<keyword evidence="6 9" id="KW-1133">Transmembrane helix</keyword>
<dbReference type="Pfam" id="PF00361">
    <property type="entry name" value="Proton_antipo_M"/>
    <property type="match status" value="1"/>
</dbReference>
<dbReference type="AlphaFoldDB" id="A0A3A9K7X9"/>